<evidence type="ECO:0000313" key="1">
    <source>
        <dbReference type="EMBL" id="KAG9491152.1"/>
    </source>
</evidence>
<gene>
    <name evidence="1" type="ORF">GDO78_006494</name>
</gene>
<protein>
    <submittedName>
        <fullName evidence="1">Uncharacterized protein</fullName>
    </submittedName>
</protein>
<organism evidence="1 2">
    <name type="scientific">Eleutherodactylus coqui</name>
    <name type="common">Puerto Rican coqui</name>
    <dbReference type="NCBI Taxonomy" id="57060"/>
    <lineage>
        <taxon>Eukaryota</taxon>
        <taxon>Metazoa</taxon>
        <taxon>Chordata</taxon>
        <taxon>Craniata</taxon>
        <taxon>Vertebrata</taxon>
        <taxon>Euteleostomi</taxon>
        <taxon>Amphibia</taxon>
        <taxon>Batrachia</taxon>
        <taxon>Anura</taxon>
        <taxon>Neobatrachia</taxon>
        <taxon>Hyloidea</taxon>
        <taxon>Eleutherodactylidae</taxon>
        <taxon>Eleutherodactylinae</taxon>
        <taxon>Eleutherodactylus</taxon>
        <taxon>Eleutherodactylus</taxon>
    </lineage>
</organism>
<dbReference type="AlphaFoldDB" id="A0A8J6KFL6"/>
<reference evidence="1" key="1">
    <citation type="thesis" date="2020" institute="ProQuest LLC" country="789 East Eisenhower Parkway, Ann Arbor, MI, USA">
        <title>Comparative Genomics and Chromosome Evolution.</title>
        <authorList>
            <person name="Mudd A.B."/>
        </authorList>
    </citation>
    <scope>NUCLEOTIDE SEQUENCE</scope>
    <source>
        <strain evidence="1">HN-11 Male</strain>
        <tissue evidence="1">Kidney and liver</tissue>
    </source>
</reference>
<comment type="caution">
    <text evidence="1">The sequence shown here is derived from an EMBL/GenBank/DDBJ whole genome shotgun (WGS) entry which is preliminary data.</text>
</comment>
<accession>A0A8J6KFL6</accession>
<name>A0A8J6KFL6_ELECQ</name>
<sequence>MQDGIHKMTGEAGVGTGLQLADGGHSCSIFASSHSETKSRITDKVVTRIPLVWCNYQLRVQSRGIRNRISVQLCQTSPLLPHLLESHPTNSSGGNLYFSVCLFILVWI</sequence>
<dbReference type="Proteomes" id="UP000770717">
    <property type="component" value="Unassembled WGS sequence"/>
</dbReference>
<dbReference type="EMBL" id="WNTK01000002">
    <property type="protein sequence ID" value="KAG9491152.1"/>
    <property type="molecule type" value="Genomic_DNA"/>
</dbReference>
<keyword evidence="2" id="KW-1185">Reference proteome</keyword>
<evidence type="ECO:0000313" key="2">
    <source>
        <dbReference type="Proteomes" id="UP000770717"/>
    </source>
</evidence>
<proteinExistence type="predicted"/>